<dbReference type="Pfam" id="PF13247">
    <property type="entry name" value="Fer4_11"/>
    <property type="match status" value="1"/>
</dbReference>
<feature type="signal peptide" evidence="8">
    <location>
        <begin position="1"/>
        <end position="25"/>
    </location>
</feature>
<keyword evidence="11" id="KW-1185">Reference proteome</keyword>
<dbReference type="GO" id="GO:0051539">
    <property type="term" value="F:4 iron, 4 sulfur cluster binding"/>
    <property type="evidence" value="ECO:0007669"/>
    <property type="project" value="UniProtKB-KW"/>
</dbReference>
<keyword evidence="6" id="KW-0411">Iron-sulfur</keyword>
<comment type="subcellular location">
    <subcellularLocation>
        <location evidence="1">Cell envelope</location>
    </subcellularLocation>
</comment>
<evidence type="ECO:0000256" key="7">
    <source>
        <dbReference type="SAM" id="Phobius"/>
    </source>
</evidence>
<keyword evidence="7" id="KW-1133">Transmembrane helix</keyword>
<dbReference type="PROSITE" id="PS00198">
    <property type="entry name" value="4FE4S_FER_1"/>
    <property type="match status" value="1"/>
</dbReference>
<keyword evidence="7" id="KW-0472">Membrane</keyword>
<dbReference type="InterPro" id="IPR019546">
    <property type="entry name" value="TAT_signal_bac_arc"/>
</dbReference>
<evidence type="ECO:0000256" key="4">
    <source>
        <dbReference type="ARBA" id="ARBA00022737"/>
    </source>
</evidence>
<dbReference type="PANTHER" id="PTHR43545:SF1">
    <property type="entry name" value="HYDROGENASE-2 OPERON PROTEIN HYBA"/>
    <property type="match status" value="1"/>
</dbReference>
<feature type="transmembrane region" description="Helical" evidence="7">
    <location>
        <begin position="290"/>
        <end position="308"/>
    </location>
</feature>
<dbReference type="PROSITE" id="PS51318">
    <property type="entry name" value="TAT"/>
    <property type="match status" value="1"/>
</dbReference>
<evidence type="ECO:0000313" key="10">
    <source>
        <dbReference type="EMBL" id="BAN34604.1"/>
    </source>
</evidence>
<dbReference type="Proteomes" id="UP000015559">
    <property type="component" value="Chromosome"/>
</dbReference>
<dbReference type="GO" id="GO:0030313">
    <property type="term" value="C:cell envelope"/>
    <property type="evidence" value="ECO:0007669"/>
    <property type="project" value="UniProtKB-SubCell"/>
</dbReference>
<dbReference type="NCBIfam" id="TIGR01409">
    <property type="entry name" value="TAT_signal_seq"/>
    <property type="match status" value="1"/>
</dbReference>
<dbReference type="CDD" id="cd10561">
    <property type="entry name" value="HybA_like"/>
    <property type="match status" value="1"/>
</dbReference>
<dbReference type="Gene3D" id="3.30.70.20">
    <property type="match status" value="2"/>
</dbReference>
<evidence type="ECO:0000256" key="5">
    <source>
        <dbReference type="ARBA" id="ARBA00023004"/>
    </source>
</evidence>
<evidence type="ECO:0000259" key="9">
    <source>
        <dbReference type="PROSITE" id="PS51379"/>
    </source>
</evidence>
<dbReference type="eggNOG" id="COG0437">
    <property type="taxonomic scope" value="Bacteria"/>
</dbReference>
<sequence length="321" mass="34817">MKRREFLKGALAGGALLATSSPAEARPNKTMPPEAVGLLYDSTLCIGCKACVAACKEANDMPPEFSTVEQYWDTPLDISGKTLNVIKMYKEGSGATKDSEHNGHAFMKFSCLHCVDPSCVSACPVSAMTKDPVNGIVSHDKSACIGCRYCVAACPFGVPRFQYDRPFPQITKCQLCKHRMAEGQYAACAYVCPTGATLFGKMTDLNAEAKRRLALKPGEDTEFPRGNLTTHDQSSFPAKAAKYLPQIYGDKELGGTQMIKLSAVPFEKLGMPTLPERSYAATSETMQHTLYGGLVLPLVFLGGLTFIAKRNVKNDGEDEKE</sequence>
<evidence type="ECO:0000313" key="11">
    <source>
        <dbReference type="Proteomes" id="UP000015559"/>
    </source>
</evidence>
<proteinExistence type="predicted"/>
<dbReference type="InterPro" id="IPR051555">
    <property type="entry name" value="FDH_Electron_Transfer_Unit"/>
</dbReference>
<evidence type="ECO:0000256" key="1">
    <source>
        <dbReference type="ARBA" id="ARBA00004196"/>
    </source>
</evidence>
<organism evidence="10 11">
    <name type="scientific">Sulfuricella denitrificans (strain DSM 22764 / NBRC 105220 / skB26)</name>
    <dbReference type="NCBI Taxonomy" id="1163617"/>
    <lineage>
        <taxon>Bacteria</taxon>
        <taxon>Pseudomonadati</taxon>
        <taxon>Pseudomonadota</taxon>
        <taxon>Betaproteobacteria</taxon>
        <taxon>Nitrosomonadales</taxon>
        <taxon>Sulfuricellaceae</taxon>
        <taxon>Sulfuricella</taxon>
    </lineage>
</organism>
<keyword evidence="5" id="KW-0408">Iron</keyword>
<reference evidence="10 11" key="1">
    <citation type="journal article" date="2012" name="Appl. Environ. Microbiol.">
        <title>Draft genome sequence of a psychrotolerant sulfur-oxidizing bacterium, Sulfuricella denitrificans skB26, and proteomic insights into cold adaptation.</title>
        <authorList>
            <person name="Watanabe T."/>
            <person name="Kojima H."/>
            <person name="Fukui M."/>
        </authorList>
    </citation>
    <scope>NUCLEOTIDE SEQUENCE [LARGE SCALE GENOMIC DNA]</scope>
    <source>
        <strain evidence="11">skB26</strain>
    </source>
</reference>
<feature type="domain" description="4Fe-4S ferredoxin-type" evidence="9">
    <location>
        <begin position="135"/>
        <end position="164"/>
    </location>
</feature>
<keyword evidence="3" id="KW-0479">Metal-binding</keyword>
<dbReference type="RefSeq" id="WP_009206450.1">
    <property type="nucleotide sequence ID" value="NC_022357.1"/>
</dbReference>
<dbReference type="InterPro" id="IPR006311">
    <property type="entry name" value="TAT_signal"/>
</dbReference>
<keyword evidence="7" id="KW-0812">Transmembrane</keyword>
<name>S6AJ73_SULDS</name>
<dbReference type="PROSITE" id="PS51379">
    <property type="entry name" value="4FE4S_FER_2"/>
    <property type="match status" value="2"/>
</dbReference>
<keyword evidence="2" id="KW-0004">4Fe-4S</keyword>
<dbReference type="EMBL" id="AP013066">
    <property type="protein sequence ID" value="BAN34604.1"/>
    <property type="molecule type" value="Genomic_DNA"/>
</dbReference>
<evidence type="ECO:0000256" key="8">
    <source>
        <dbReference type="SAM" id="SignalP"/>
    </source>
</evidence>
<accession>S6AJ73</accession>
<dbReference type="InterPro" id="IPR017900">
    <property type="entry name" value="4Fe4S_Fe_S_CS"/>
</dbReference>
<dbReference type="HOGENOM" id="CLU_043374_0_0_4"/>
<dbReference type="GO" id="GO:0046872">
    <property type="term" value="F:metal ion binding"/>
    <property type="evidence" value="ECO:0007669"/>
    <property type="project" value="UniProtKB-KW"/>
</dbReference>
<dbReference type="KEGG" id="sdr:SCD_n00762"/>
<evidence type="ECO:0000256" key="3">
    <source>
        <dbReference type="ARBA" id="ARBA00022723"/>
    </source>
</evidence>
<feature type="domain" description="4Fe-4S ferredoxin-type" evidence="9">
    <location>
        <begin position="36"/>
        <end position="64"/>
    </location>
</feature>
<evidence type="ECO:0000256" key="2">
    <source>
        <dbReference type="ARBA" id="ARBA00022485"/>
    </source>
</evidence>
<keyword evidence="8" id="KW-0732">Signal</keyword>
<dbReference type="OrthoDB" id="9779457at2"/>
<feature type="chain" id="PRO_5004545656" evidence="8">
    <location>
        <begin position="26"/>
        <end position="321"/>
    </location>
</feature>
<dbReference type="InterPro" id="IPR017896">
    <property type="entry name" value="4Fe4S_Fe-S-bd"/>
</dbReference>
<protein>
    <submittedName>
        <fullName evidence="10">Hydrogenase 2 protein HybA</fullName>
    </submittedName>
</protein>
<keyword evidence="4" id="KW-0677">Repeat</keyword>
<dbReference type="STRING" id="1163617.SCD_n00762"/>
<dbReference type="SUPFAM" id="SSF54862">
    <property type="entry name" value="4Fe-4S ferredoxins"/>
    <property type="match status" value="1"/>
</dbReference>
<evidence type="ECO:0000256" key="6">
    <source>
        <dbReference type="ARBA" id="ARBA00023014"/>
    </source>
</evidence>
<gene>
    <name evidence="10" type="ORF">SCD_n00762</name>
</gene>
<dbReference type="NCBIfam" id="NF008134">
    <property type="entry name" value="PRK10882.1"/>
    <property type="match status" value="1"/>
</dbReference>
<dbReference type="PANTHER" id="PTHR43545">
    <property type="entry name" value="FORMATE DEHYDROGENASE, NITRATE-INDUCIBLE, IRON-SULFUR SUBUNIT"/>
    <property type="match status" value="1"/>
</dbReference>
<dbReference type="AlphaFoldDB" id="S6AJ73"/>